<name>A0ABT0JYX4_9ACTN</name>
<protein>
    <recommendedName>
        <fullName evidence="5">Extracellular repeat protein, HAF family</fullName>
    </recommendedName>
</protein>
<comment type="caution">
    <text evidence="3">The sequence shown here is derived from an EMBL/GenBank/DDBJ whole genome shotgun (WGS) entry which is preliminary data.</text>
</comment>
<dbReference type="Proteomes" id="UP001201873">
    <property type="component" value="Unassembled WGS sequence"/>
</dbReference>
<evidence type="ECO:0008006" key="5">
    <source>
        <dbReference type="Google" id="ProtNLM"/>
    </source>
</evidence>
<organism evidence="3 4">
    <name type="scientific">Frankia umida</name>
    <dbReference type="NCBI Taxonomy" id="573489"/>
    <lineage>
        <taxon>Bacteria</taxon>
        <taxon>Bacillati</taxon>
        <taxon>Actinomycetota</taxon>
        <taxon>Actinomycetes</taxon>
        <taxon>Frankiales</taxon>
        <taxon>Frankiaceae</taxon>
        <taxon>Frankia</taxon>
    </lineage>
</organism>
<feature type="signal peptide" evidence="2">
    <location>
        <begin position="1"/>
        <end position="25"/>
    </location>
</feature>
<feature type="compositionally biased region" description="Low complexity" evidence="1">
    <location>
        <begin position="13"/>
        <end position="36"/>
    </location>
</feature>
<reference evidence="3 4" key="1">
    <citation type="submission" date="2022-04" db="EMBL/GenBank/DDBJ databases">
        <title>Genome diversity in the genus Frankia.</title>
        <authorList>
            <person name="Carlos-Shanley C."/>
            <person name="Hahn D."/>
        </authorList>
    </citation>
    <scope>NUCLEOTIDE SEQUENCE [LARGE SCALE GENOMIC DNA]</scope>
    <source>
        <strain evidence="3 4">Ag45/Mut15</strain>
    </source>
</reference>
<dbReference type="NCBIfam" id="TIGR02913">
    <property type="entry name" value="HAF_rpt"/>
    <property type="match status" value="1"/>
</dbReference>
<accession>A0ABT0JYX4</accession>
<keyword evidence="2" id="KW-0732">Signal</keyword>
<sequence>MAATVAAVSAGVAVAATPTSSTPTAAPTTTAGAPPATRVPPVPSVPVVRTVPPVDLGGLPGLRYSSATAINDRGDVVGSGYSGSYDSHGFSWSHGVLTALPDTARAPFRINNAGQIAGTLPGRFYSPGFVRRPDGTVVALDFSTSDQNERGEVVGTGPVAGGGSHAKLWRDNHTFDLGAPAGHTSDARAISANGWILGEVQNSSRSDDYFARWIHGRWVPLPTPSGYGSDINSRGDVVGWATNADGVTHAMLWQGDRAIDLDPSDPLSQAVAVNDAGQILGDTFDPVTNIGRILLWDHGQRFDLGTFGGLFARPIALNERGDVIVATSTAAFRRANGRTVQLGGSANPTAINNRGQVVGSILLPGDTSHAALWN</sequence>
<dbReference type="RefSeq" id="WP_248825007.1">
    <property type="nucleotide sequence ID" value="NZ_JALKFT010000011.1"/>
</dbReference>
<evidence type="ECO:0000313" key="4">
    <source>
        <dbReference type="Proteomes" id="UP001201873"/>
    </source>
</evidence>
<gene>
    <name evidence="3" type="ORF">MXD59_13350</name>
</gene>
<dbReference type="InterPro" id="IPR014262">
    <property type="entry name" value="HAF_rpt"/>
</dbReference>
<feature type="chain" id="PRO_5046741311" description="Extracellular repeat protein, HAF family" evidence="2">
    <location>
        <begin position="26"/>
        <end position="374"/>
    </location>
</feature>
<evidence type="ECO:0000313" key="3">
    <source>
        <dbReference type="EMBL" id="MCK9876752.1"/>
    </source>
</evidence>
<dbReference type="EMBL" id="JALKFT010000011">
    <property type="protein sequence ID" value="MCK9876752.1"/>
    <property type="molecule type" value="Genomic_DNA"/>
</dbReference>
<evidence type="ECO:0000256" key="2">
    <source>
        <dbReference type="SAM" id="SignalP"/>
    </source>
</evidence>
<proteinExistence type="predicted"/>
<keyword evidence="4" id="KW-1185">Reference proteome</keyword>
<feature type="region of interest" description="Disordered" evidence="1">
    <location>
        <begin position="13"/>
        <end position="44"/>
    </location>
</feature>
<evidence type="ECO:0000256" key="1">
    <source>
        <dbReference type="SAM" id="MobiDB-lite"/>
    </source>
</evidence>